<comment type="subcellular location">
    <subcellularLocation>
        <location evidence="1">Cell membrane</location>
        <topology evidence="1">Multi-pass membrane protein</topology>
    </subcellularLocation>
</comment>
<accession>A0ABQ1YMH9</accession>
<evidence type="ECO:0000256" key="4">
    <source>
        <dbReference type="ARBA" id="ARBA00022692"/>
    </source>
</evidence>
<evidence type="ECO:0000313" key="10">
    <source>
        <dbReference type="Proteomes" id="UP000659344"/>
    </source>
</evidence>
<dbReference type="InterPro" id="IPR011701">
    <property type="entry name" value="MFS"/>
</dbReference>
<organism evidence="9 10">
    <name type="scientific">Paenibacillus segetis</name>
    <dbReference type="NCBI Taxonomy" id="1325360"/>
    <lineage>
        <taxon>Bacteria</taxon>
        <taxon>Bacillati</taxon>
        <taxon>Bacillota</taxon>
        <taxon>Bacilli</taxon>
        <taxon>Bacillales</taxon>
        <taxon>Paenibacillaceae</taxon>
        <taxon>Paenibacillus</taxon>
    </lineage>
</organism>
<proteinExistence type="predicted"/>
<evidence type="ECO:0000256" key="6">
    <source>
        <dbReference type="ARBA" id="ARBA00023136"/>
    </source>
</evidence>
<reference evidence="10" key="1">
    <citation type="journal article" date="2019" name="Int. J. Syst. Evol. Microbiol.">
        <title>The Global Catalogue of Microorganisms (GCM) 10K type strain sequencing project: providing services to taxonomists for standard genome sequencing and annotation.</title>
        <authorList>
            <consortium name="The Broad Institute Genomics Platform"/>
            <consortium name="The Broad Institute Genome Sequencing Center for Infectious Disease"/>
            <person name="Wu L."/>
            <person name="Ma J."/>
        </authorList>
    </citation>
    <scope>NUCLEOTIDE SEQUENCE [LARGE SCALE GENOMIC DNA]</scope>
    <source>
        <strain evidence="10">CGMCC 1.12769</strain>
    </source>
</reference>
<feature type="transmembrane region" description="Helical" evidence="7">
    <location>
        <begin position="521"/>
        <end position="542"/>
    </location>
</feature>
<dbReference type="InterPro" id="IPR004638">
    <property type="entry name" value="EmrB-like"/>
</dbReference>
<feature type="transmembrane region" description="Helical" evidence="7">
    <location>
        <begin position="228"/>
        <end position="245"/>
    </location>
</feature>
<dbReference type="SUPFAM" id="SSF103473">
    <property type="entry name" value="MFS general substrate transporter"/>
    <property type="match status" value="1"/>
</dbReference>
<feature type="transmembrane region" description="Helical" evidence="7">
    <location>
        <begin position="357"/>
        <end position="376"/>
    </location>
</feature>
<dbReference type="EMBL" id="BMFT01000002">
    <property type="protein sequence ID" value="GGH30082.1"/>
    <property type="molecule type" value="Genomic_DNA"/>
</dbReference>
<feature type="transmembrane region" description="Helical" evidence="7">
    <location>
        <begin position="196"/>
        <end position="216"/>
    </location>
</feature>
<protein>
    <submittedName>
        <fullName evidence="9">MFS transporter</fullName>
    </submittedName>
</protein>
<feature type="domain" description="Major facilitator superfamily (MFS) profile" evidence="8">
    <location>
        <begin position="10"/>
        <end position="548"/>
    </location>
</feature>
<dbReference type="PROSITE" id="PS50850">
    <property type="entry name" value="MFS"/>
    <property type="match status" value="1"/>
</dbReference>
<name>A0ABQ1YMH9_9BACL</name>
<feature type="transmembrane region" description="Helical" evidence="7">
    <location>
        <begin position="266"/>
        <end position="288"/>
    </location>
</feature>
<keyword evidence="5 7" id="KW-1133">Transmembrane helix</keyword>
<feature type="transmembrane region" description="Helical" evidence="7">
    <location>
        <begin position="76"/>
        <end position="95"/>
    </location>
</feature>
<feature type="transmembrane region" description="Helical" evidence="7">
    <location>
        <begin position="300"/>
        <end position="321"/>
    </location>
</feature>
<dbReference type="PANTHER" id="PTHR42718:SF46">
    <property type="entry name" value="BLR6921 PROTEIN"/>
    <property type="match status" value="1"/>
</dbReference>
<evidence type="ECO:0000256" key="2">
    <source>
        <dbReference type="ARBA" id="ARBA00022448"/>
    </source>
</evidence>
<dbReference type="PROSITE" id="PS00216">
    <property type="entry name" value="SUGAR_TRANSPORT_1"/>
    <property type="match status" value="1"/>
</dbReference>
<keyword evidence="4 7" id="KW-0812">Transmembrane</keyword>
<evidence type="ECO:0000313" key="9">
    <source>
        <dbReference type="EMBL" id="GGH30082.1"/>
    </source>
</evidence>
<dbReference type="PANTHER" id="PTHR42718">
    <property type="entry name" value="MAJOR FACILITATOR SUPERFAMILY MULTIDRUG TRANSPORTER MFSC"/>
    <property type="match status" value="1"/>
</dbReference>
<keyword evidence="2" id="KW-0813">Transport</keyword>
<dbReference type="Gene3D" id="1.20.1250.20">
    <property type="entry name" value="MFS general substrate transporter like domains"/>
    <property type="match status" value="1"/>
</dbReference>
<keyword evidence="10" id="KW-1185">Reference proteome</keyword>
<feature type="transmembrane region" description="Helical" evidence="7">
    <location>
        <begin position="134"/>
        <end position="156"/>
    </location>
</feature>
<dbReference type="NCBIfam" id="TIGR00711">
    <property type="entry name" value="efflux_EmrB"/>
    <property type="match status" value="1"/>
</dbReference>
<dbReference type="InterPro" id="IPR005829">
    <property type="entry name" value="Sugar_transporter_CS"/>
</dbReference>
<sequence>MSTVTRRTISFVAIVLGFFMALLDSTIVNIALPEMIKHFGGSVGQISWVMNGYNLAFAVFILTAARLADQFGRKKVFLIGVLLFTVTSLLAGFAPSAQVLIGLRVLQGLAGAIIVPVTVPMATEIFPKEMHGTVVGIWGGISGLAAASGPALGGILTEKLNWQWIFFVNIPLGIISILLTMFFIKESYDSTSSKRIDYAGTISISGAMFCLTYALIKANEYGWGSYEIMGLIAGGCLLLLLFFVVEAKGKHPMLPLSLLKIRVFDGAALTLFMVGAGIMNITFLSSFYLTRVMEMTELKAGLLISVLAVGSMVASMIVGPLSSKYGSRWFAVIGVVILCISTYWLSGLGIDSTKIDVVIRLALAGVGVGLTMAPLMGSIVRNVPEEKVGISSGAVNMMRALGSVLGVAIIVTILQSNMTGEMDKARGAALELVQSNAALSVEVKEQLKTGLMHTSVSSTGSAQISADEIVNTMKEQGKVAAEQLTEQQRPVFVAALEQQAEEVKQLLLRIQHSYLEAASNAFNGTFVFSSVLMLLGIPFAWFSDYRRKERAGIESLNYKTES</sequence>
<feature type="transmembrane region" description="Helical" evidence="7">
    <location>
        <begin position="101"/>
        <end position="122"/>
    </location>
</feature>
<evidence type="ECO:0000256" key="3">
    <source>
        <dbReference type="ARBA" id="ARBA00022475"/>
    </source>
</evidence>
<evidence type="ECO:0000256" key="5">
    <source>
        <dbReference type="ARBA" id="ARBA00022989"/>
    </source>
</evidence>
<dbReference type="CDD" id="cd17321">
    <property type="entry name" value="MFS_MMR_MDR_like"/>
    <property type="match status" value="1"/>
</dbReference>
<comment type="caution">
    <text evidence="9">The sequence shown here is derived from an EMBL/GenBank/DDBJ whole genome shotgun (WGS) entry which is preliminary data.</text>
</comment>
<dbReference type="PRINTS" id="PR01036">
    <property type="entry name" value="TCRTETB"/>
</dbReference>
<dbReference type="Pfam" id="PF07690">
    <property type="entry name" value="MFS_1"/>
    <property type="match status" value="1"/>
</dbReference>
<dbReference type="Proteomes" id="UP000659344">
    <property type="component" value="Unassembled WGS sequence"/>
</dbReference>
<feature type="transmembrane region" description="Helical" evidence="7">
    <location>
        <begin position="397"/>
        <end position="414"/>
    </location>
</feature>
<keyword evidence="6 7" id="KW-0472">Membrane</keyword>
<feature type="transmembrane region" description="Helical" evidence="7">
    <location>
        <begin position="328"/>
        <end position="345"/>
    </location>
</feature>
<dbReference type="InterPro" id="IPR036259">
    <property type="entry name" value="MFS_trans_sf"/>
</dbReference>
<feature type="transmembrane region" description="Helical" evidence="7">
    <location>
        <begin position="12"/>
        <end position="32"/>
    </location>
</feature>
<keyword evidence="3" id="KW-1003">Cell membrane</keyword>
<gene>
    <name evidence="9" type="ORF">GCM10008013_32950</name>
</gene>
<evidence type="ECO:0000256" key="7">
    <source>
        <dbReference type="SAM" id="Phobius"/>
    </source>
</evidence>
<dbReference type="Gene3D" id="1.20.1720.10">
    <property type="entry name" value="Multidrug resistance protein D"/>
    <property type="match status" value="1"/>
</dbReference>
<dbReference type="RefSeq" id="WP_188540956.1">
    <property type="nucleotide sequence ID" value="NZ_BMFT01000002.1"/>
</dbReference>
<evidence type="ECO:0000259" key="8">
    <source>
        <dbReference type="PROSITE" id="PS50850"/>
    </source>
</evidence>
<dbReference type="InterPro" id="IPR020846">
    <property type="entry name" value="MFS_dom"/>
</dbReference>
<feature type="transmembrane region" description="Helical" evidence="7">
    <location>
        <begin position="162"/>
        <end position="184"/>
    </location>
</feature>
<evidence type="ECO:0000256" key="1">
    <source>
        <dbReference type="ARBA" id="ARBA00004651"/>
    </source>
</evidence>